<dbReference type="InterPro" id="IPR018201">
    <property type="entry name" value="Ketoacyl_synth_AS"/>
</dbReference>
<evidence type="ECO:0000256" key="4">
    <source>
        <dbReference type="ARBA" id="ARBA00022737"/>
    </source>
</evidence>
<protein>
    <submittedName>
        <fullName evidence="7">Uncharacterized protein</fullName>
    </submittedName>
</protein>
<keyword evidence="4" id="KW-0677">Repeat</keyword>
<dbReference type="InterPro" id="IPR020845">
    <property type="entry name" value="AMP-binding_CS"/>
</dbReference>
<keyword evidence="1" id="KW-0596">Phosphopantetheine</keyword>
<comment type="caution">
    <text evidence="7">The sequence shown here is derived from an EMBL/GenBank/DDBJ whole genome shotgun (WGS) entry which is preliminary data.</text>
</comment>
<dbReference type="FunFam" id="1.10.1200.10:FF:000007">
    <property type="entry name" value="Probable polyketide synthase pks17"/>
    <property type="match status" value="1"/>
</dbReference>
<dbReference type="Pfam" id="PF08659">
    <property type="entry name" value="KR"/>
    <property type="match status" value="1"/>
</dbReference>
<evidence type="ECO:0000313" key="8">
    <source>
        <dbReference type="Proteomes" id="UP000192591"/>
    </source>
</evidence>
<dbReference type="Gene3D" id="3.40.50.12780">
    <property type="entry name" value="N-terminal domain of ligase-like"/>
    <property type="match status" value="1"/>
</dbReference>
<dbReference type="InterPro" id="IPR057326">
    <property type="entry name" value="KR_dom"/>
</dbReference>
<dbReference type="Gene3D" id="3.40.47.10">
    <property type="match status" value="1"/>
</dbReference>
<dbReference type="Gene3D" id="3.30.300.30">
    <property type="match status" value="1"/>
</dbReference>
<dbReference type="Gene3D" id="1.10.1200.10">
    <property type="entry name" value="ACP-like"/>
    <property type="match status" value="1"/>
</dbReference>
<dbReference type="GO" id="GO:0004315">
    <property type="term" value="F:3-oxoacyl-[acyl-carrier-protein] synthase activity"/>
    <property type="evidence" value="ECO:0007669"/>
    <property type="project" value="InterPro"/>
</dbReference>
<dbReference type="SMART" id="SM00823">
    <property type="entry name" value="PKS_PP"/>
    <property type="match status" value="1"/>
</dbReference>
<dbReference type="SMART" id="SM00822">
    <property type="entry name" value="PKS_KR"/>
    <property type="match status" value="1"/>
</dbReference>
<dbReference type="InterPro" id="IPR036291">
    <property type="entry name" value="NAD(P)-bd_dom_sf"/>
</dbReference>
<evidence type="ECO:0000256" key="2">
    <source>
        <dbReference type="ARBA" id="ARBA00022553"/>
    </source>
</evidence>
<dbReference type="InterPro" id="IPR013968">
    <property type="entry name" value="PKS_KR"/>
</dbReference>
<dbReference type="InterPro" id="IPR025110">
    <property type="entry name" value="AMP-bd_C"/>
</dbReference>
<dbReference type="PROSITE" id="PS52004">
    <property type="entry name" value="KS3_2"/>
    <property type="match status" value="1"/>
</dbReference>
<dbReference type="PROSITE" id="PS00455">
    <property type="entry name" value="AMP_BINDING"/>
    <property type="match status" value="1"/>
</dbReference>
<dbReference type="PROSITE" id="PS50075">
    <property type="entry name" value="CARRIER"/>
    <property type="match status" value="1"/>
</dbReference>
<keyword evidence="2" id="KW-0597">Phosphoprotein</keyword>
<dbReference type="Pfam" id="PF13193">
    <property type="entry name" value="AMP-binding_C"/>
    <property type="match status" value="1"/>
</dbReference>
<dbReference type="CDD" id="cd00833">
    <property type="entry name" value="PKS"/>
    <property type="match status" value="1"/>
</dbReference>
<feature type="non-terminal residue" evidence="7">
    <location>
        <position position="1308"/>
    </location>
</feature>
<dbReference type="SUPFAM" id="SSF56801">
    <property type="entry name" value="Acetyl-CoA synthetase-like"/>
    <property type="match status" value="1"/>
</dbReference>
<dbReference type="InterPro" id="IPR050091">
    <property type="entry name" value="PKS_NRPS_Biosynth_Enz"/>
</dbReference>
<dbReference type="Pfam" id="PF00501">
    <property type="entry name" value="AMP-binding"/>
    <property type="match status" value="1"/>
</dbReference>
<dbReference type="SMART" id="SM00825">
    <property type="entry name" value="PKS_KS"/>
    <property type="match status" value="1"/>
</dbReference>
<dbReference type="InterPro" id="IPR020806">
    <property type="entry name" value="PKS_PP-bd"/>
</dbReference>
<dbReference type="Pfam" id="PF00550">
    <property type="entry name" value="PP-binding"/>
    <property type="match status" value="1"/>
</dbReference>
<dbReference type="RefSeq" id="WP_210189333.1">
    <property type="nucleotide sequence ID" value="NZ_MWIH01000009.1"/>
</dbReference>
<dbReference type="InterPro" id="IPR020841">
    <property type="entry name" value="PKS_Beta-ketoAc_synthase_dom"/>
</dbReference>
<dbReference type="InterPro" id="IPR009081">
    <property type="entry name" value="PP-bd_ACP"/>
</dbReference>
<dbReference type="Proteomes" id="UP000192591">
    <property type="component" value="Unassembled WGS sequence"/>
</dbReference>
<dbReference type="InterPro" id="IPR045851">
    <property type="entry name" value="AMP-bd_C_sf"/>
</dbReference>
<dbReference type="InterPro" id="IPR000873">
    <property type="entry name" value="AMP-dep_synth/lig_dom"/>
</dbReference>
<dbReference type="Pfam" id="PF02801">
    <property type="entry name" value="Ketoacyl-synt_C"/>
    <property type="match status" value="1"/>
</dbReference>
<evidence type="ECO:0000259" key="5">
    <source>
        <dbReference type="PROSITE" id="PS50075"/>
    </source>
</evidence>
<dbReference type="STRING" id="1962155.B1813_22770"/>
<dbReference type="Gene3D" id="3.40.50.720">
    <property type="entry name" value="NAD(P)-binding Rossmann-like Domain"/>
    <property type="match status" value="1"/>
</dbReference>
<dbReference type="InterPro" id="IPR042099">
    <property type="entry name" value="ANL_N_sf"/>
</dbReference>
<dbReference type="Gene3D" id="3.40.50.11460">
    <property type="match status" value="1"/>
</dbReference>
<dbReference type="Pfam" id="PF00109">
    <property type="entry name" value="ketoacyl-synt"/>
    <property type="match status" value="1"/>
</dbReference>
<accession>A0A1V8ZY51</accession>
<dbReference type="InterPro" id="IPR014031">
    <property type="entry name" value="Ketoacyl_synth_C"/>
</dbReference>
<reference evidence="7 8" key="1">
    <citation type="submission" date="2017-02" db="EMBL/GenBank/DDBJ databases">
        <title>Draft genome of Saccharomonospora sp. 154.</title>
        <authorList>
            <person name="Alonso-Carmona G.S."/>
            <person name="De La Haba R."/>
            <person name="Vera-Gargallo B."/>
            <person name="Sandoval-Trujillo A.H."/>
            <person name="Ramirez-Duran N."/>
            <person name="Ventosa A."/>
        </authorList>
    </citation>
    <scope>NUCLEOTIDE SEQUENCE [LARGE SCALE GENOMIC DNA]</scope>
    <source>
        <strain evidence="7 8">LRS4.154</strain>
    </source>
</reference>
<evidence type="ECO:0000256" key="3">
    <source>
        <dbReference type="ARBA" id="ARBA00022679"/>
    </source>
</evidence>
<dbReference type="InterPro" id="IPR014030">
    <property type="entry name" value="Ketoacyl_synth_N"/>
</dbReference>
<dbReference type="InterPro" id="IPR036736">
    <property type="entry name" value="ACP-like_sf"/>
</dbReference>
<name>A0A1V8ZY51_SACPI</name>
<dbReference type="EMBL" id="MWIH01000009">
    <property type="protein sequence ID" value="OQO89721.1"/>
    <property type="molecule type" value="Genomic_DNA"/>
</dbReference>
<keyword evidence="3" id="KW-0808">Transferase</keyword>
<dbReference type="SUPFAM" id="SSF51735">
    <property type="entry name" value="NAD(P)-binding Rossmann-fold domains"/>
    <property type="match status" value="1"/>
</dbReference>
<feature type="domain" description="Carrier" evidence="5">
    <location>
        <begin position="884"/>
        <end position="962"/>
    </location>
</feature>
<gene>
    <name evidence="7" type="ORF">B1813_22770</name>
</gene>
<dbReference type="SUPFAM" id="SSF53901">
    <property type="entry name" value="Thiolase-like"/>
    <property type="match status" value="1"/>
</dbReference>
<dbReference type="GO" id="GO:0006633">
    <property type="term" value="P:fatty acid biosynthetic process"/>
    <property type="evidence" value="ECO:0007669"/>
    <property type="project" value="InterPro"/>
</dbReference>
<dbReference type="SUPFAM" id="SSF47336">
    <property type="entry name" value="ACP-like"/>
    <property type="match status" value="1"/>
</dbReference>
<dbReference type="GO" id="GO:0031177">
    <property type="term" value="F:phosphopantetheine binding"/>
    <property type="evidence" value="ECO:0007669"/>
    <property type="project" value="InterPro"/>
</dbReference>
<keyword evidence="8" id="KW-1185">Reference proteome</keyword>
<proteinExistence type="predicted"/>
<dbReference type="PROSITE" id="PS00606">
    <property type="entry name" value="KS3_1"/>
    <property type="match status" value="1"/>
</dbReference>
<feature type="domain" description="Ketosynthase family 3 (KS3)" evidence="6">
    <location>
        <begin position="982"/>
        <end position="1308"/>
    </location>
</feature>
<evidence type="ECO:0000313" key="7">
    <source>
        <dbReference type="EMBL" id="OQO89721.1"/>
    </source>
</evidence>
<dbReference type="PANTHER" id="PTHR43775">
    <property type="entry name" value="FATTY ACID SYNTHASE"/>
    <property type="match status" value="1"/>
</dbReference>
<dbReference type="GO" id="GO:0004312">
    <property type="term" value="F:fatty acid synthase activity"/>
    <property type="evidence" value="ECO:0007669"/>
    <property type="project" value="TreeGrafter"/>
</dbReference>
<organism evidence="7 8">
    <name type="scientific">Saccharomonospora piscinae</name>
    <dbReference type="NCBI Taxonomy" id="687388"/>
    <lineage>
        <taxon>Bacteria</taxon>
        <taxon>Bacillati</taxon>
        <taxon>Actinomycetota</taxon>
        <taxon>Actinomycetes</taxon>
        <taxon>Pseudonocardiales</taxon>
        <taxon>Pseudonocardiaceae</taxon>
        <taxon>Saccharomonospora</taxon>
    </lineage>
</organism>
<dbReference type="PANTHER" id="PTHR43775:SF51">
    <property type="entry name" value="INACTIVE PHENOLPHTHIOCEROL SYNTHESIS POLYKETIDE SYNTHASE TYPE I PKS1-RELATED"/>
    <property type="match status" value="1"/>
</dbReference>
<evidence type="ECO:0000259" key="6">
    <source>
        <dbReference type="PROSITE" id="PS52004"/>
    </source>
</evidence>
<evidence type="ECO:0000256" key="1">
    <source>
        <dbReference type="ARBA" id="ARBA00022450"/>
    </source>
</evidence>
<dbReference type="InterPro" id="IPR016039">
    <property type="entry name" value="Thiolase-like"/>
</dbReference>
<sequence>MARSELIRPLSELLRAHAGRRGDKVAYSDARRSVTYADLERRTARLAGHLVHSGLSRGGRVVIWFNNSVEVVEGYLTAVRAGGVGVPVHPRASDDELAHLLRDSGAEVVLTDVAHLEQLRRVSGASGLVVVAAGLPESGTDAASFEDLATTEPATPARDDTGLDDVAWMLYTSGTTGQPKGVLSTQGSCLWSVAACYVPLLGLSPADRVLWPLPMSHSLAHVLGIHGVIAAGASARITDGFAGDDIVRLMQEEPYTFLVGVPTMYHELLRHARTDGLEADSLRVCMVTGAVTSASLSESFEDTFGVRLVDSYGSTETCGAITMSRPGGALVAGSCGSPVPGLKVRIVHPGSGEEAEPGAEGEVWVRGPNVMAGYHNQPDATAAALRDGWYRTGDLARQDELGYLTITGRIKELIIRGGENIHPAEIEDVVRTVAGVVDVAAAGRPDDELGEVPVVYVVPEQAGVVDAEAIVAACRSRLSYFKVPTAVYEVDTIPRTASGKVTRRGLLETPARDHAAAPSVHDGLFRLDWAPVAAGATRVPSAGEWALLGPDELGFAAAGCEVESYADLTELRDAVGSGTPSPQTVVTIAPSSADEARDLVDSWLAEERFAAARLVLVTRGAVGAGAGEPMIEPANAPAWGVVRASGEPDRLGLVDLVESTFPELVAAVRSGNPQVAVRGGVLRAPTLAPVRVSSEPVVTDGTAVVVGDESGTVAAHLATRGFAAVVTADTSGIANVLAQIPDEHPLRTVVYAAGGDPEDRMAGARLLHEVTGDAALSSFVLLCSAGSVLGTAPTADAAADTYLMALAEHRRSRGLPAVALGLRGDESPRDTLDLLDIALINDDALLVAVDPDDAVRAFDRPGAVAEPERTGTLRDRLASLSPQEQERLLLTLVRTETAGVLGYGDPARVPTRRAFKELGFTSKSAVELRTRLAAATGLTLPATVAFDRPTPVELAGYLRAELLGLREAPGRRIPEPAAAAADDPIAIVGMACRLPGGVNSPAELWDLVAEGTDAVAGFPSDRGWDLGSLFDSDPDRPGTSYVREGGFLEDAAGFDADFFGVSPREALAMDPQQRLLLEVSWEALEHAGVDPQSLRGSPTGVFAGKMFHDYAGNPVQAPEGLEGYLGIGNAGSVLSGRVSYTLGLEGPAVTVDTACSSSLVALHLAVQSLRSGECSLALAGGVAVMATPSVFVEFSKQRGLAPDGRCKPFAESADGTGWGEGVTLLVVERLSDAERHGHRVLAVVRGSAVNQDGASNGLTAPNGPAQARVIRSALASAALTPSDVDVVEAHGTGTRLGDPIEAGALVEV</sequence>